<dbReference type="PROSITE" id="PS51257">
    <property type="entry name" value="PROKAR_LIPOPROTEIN"/>
    <property type="match status" value="1"/>
</dbReference>
<dbReference type="ExpressionAtlas" id="N1QPJ6">
    <property type="expression patterns" value="baseline"/>
</dbReference>
<dbReference type="PANTHER" id="PTHR24177">
    <property type="entry name" value="CASKIN"/>
    <property type="match status" value="1"/>
</dbReference>
<reference evidence="2" key="1">
    <citation type="submission" date="2015-06" db="UniProtKB">
        <authorList>
            <consortium name="EnsemblPlants"/>
        </authorList>
    </citation>
    <scope>IDENTIFICATION</scope>
</reference>
<dbReference type="EnsemblPlants" id="EMT00064">
    <property type="protein sequence ID" value="EMT00064"/>
    <property type="gene ID" value="F775_14957"/>
</dbReference>
<accession>N1QPJ6</accession>
<dbReference type="PANTHER" id="PTHR24177:SF432">
    <property type="entry name" value="OS06G0286146 PROTEIN"/>
    <property type="match status" value="1"/>
</dbReference>
<evidence type="ECO:0000313" key="2">
    <source>
        <dbReference type="EnsemblPlants" id="EMT00064"/>
    </source>
</evidence>
<proteinExistence type="predicted"/>
<feature type="domain" description="PGG" evidence="1">
    <location>
        <begin position="93"/>
        <end position="205"/>
    </location>
</feature>
<dbReference type="Pfam" id="PF13962">
    <property type="entry name" value="PGG"/>
    <property type="match status" value="2"/>
</dbReference>
<organism evidence="2">
    <name type="scientific">Aegilops tauschii</name>
    <name type="common">Tausch's goatgrass</name>
    <name type="synonym">Aegilops squarrosa</name>
    <dbReference type="NCBI Taxonomy" id="37682"/>
    <lineage>
        <taxon>Eukaryota</taxon>
        <taxon>Viridiplantae</taxon>
        <taxon>Streptophyta</taxon>
        <taxon>Embryophyta</taxon>
        <taxon>Tracheophyta</taxon>
        <taxon>Spermatophyta</taxon>
        <taxon>Magnoliopsida</taxon>
        <taxon>Liliopsida</taxon>
        <taxon>Poales</taxon>
        <taxon>Poaceae</taxon>
        <taxon>BOP clade</taxon>
        <taxon>Pooideae</taxon>
        <taxon>Triticodae</taxon>
        <taxon>Triticeae</taxon>
        <taxon>Triticinae</taxon>
        <taxon>Aegilops</taxon>
    </lineage>
</organism>
<dbReference type="InterPro" id="IPR026961">
    <property type="entry name" value="PGG_dom"/>
</dbReference>
<protein>
    <recommendedName>
        <fullName evidence="1">PGG domain-containing protein</fullName>
    </recommendedName>
</protein>
<dbReference type="AlphaFoldDB" id="N1QPJ6"/>
<feature type="domain" description="PGG" evidence="1">
    <location>
        <begin position="259"/>
        <end position="364"/>
    </location>
</feature>
<sequence>MGFLLRLHVRIKWVHALVMLELFGLIGAYAAGACRDAGTSNAVLALGGAVLSYVVIHVIFFTMENKDSIHYYVEEKNYAAIVEQVEAERKLEKKLEKKRKLLYLLATLSTAMIYQAGLNPPGGVWLQDGNESGHQAGDPVLLYNHPRRYRAFFYCNSVSFMLSVTTMILLVSPALYRPAIQSNALTLCTVAGLSCLLGAYGAGSTQHLTTSIAIVVLVAVAFLILLVVLLIFLVRSDRTTVGEDLILKDRERAEGKGERARLKHLMLLGILVAGVTFQAGLDPPGGVWQQSNEAGSPVMLSTRRRQYLTFLYSNSTSFAASIVVIMLLVLQSLTKEGLPIQVMRLVVLLDFLGLLVAYAAGSIRGGNSSMIIASLAIPILTYCALMVLARFVLPFFLEERFVLPCTRQRQEAREESRSVRVN</sequence>
<name>N1QPJ6_AEGTA</name>
<dbReference type="GO" id="GO:0016020">
    <property type="term" value="C:membrane"/>
    <property type="evidence" value="ECO:0007669"/>
    <property type="project" value="TreeGrafter"/>
</dbReference>
<evidence type="ECO:0000259" key="1">
    <source>
        <dbReference type="Pfam" id="PF13962"/>
    </source>
</evidence>